<evidence type="ECO:0000313" key="2">
    <source>
        <dbReference type="Proteomes" id="UP001596395"/>
    </source>
</evidence>
<protein>
    <submittedName>
        <fullName evidence="1">Uncharacterized protein</fullName>
    </submittedName>
</protein>
<dbReference type="Proteomes" id="UP001596395">
    <property type="component" value="Unassembled WGS sequence"/>
</dbReference>
<dbReference type="RefSeq" id="WP_336348943.1">
    <property type="nucleotide sequence ID" value="NZ_JAZAQL010000001.1"/>
</dbReference>
<dbReference type="EMBL" id="JBHSXN010000001">
    <property type="protein sequence ID" value="MFC6951937.1"/>
    <property type="molecule type" value="Genomic_DNA"/>
</dbReference>
<gene>
    <name evidence="1" type="ORF">ACFQGB_03590</name>
</gene>
<sequence>MVTIITPYALASTYPRNGELEAWARVQEYRRVQSYCADHPEKGSHAVATALELPRSRIRPWVDGDAKPDPVRAIDTARDLGWLDVDVDTDLGHAWTRLVAWIYSGGSLAADSYQPRFYARINENRGFVKSEMDVLATALDAVGLNYRVIERTEKAPEAMFGDERVNEIVVDEHVTLFGRCLAAAGAHTGRKTTEAPAHLPEWLFDATPETRAVWCRAVVLNRGTMREYEPVLAIKEERAESYHDDVERLFTELTHPDLVSRSGHNLYLDSRALDVLLDY</sequence>
<name>A0ABD5V977_9EURY</name>
<dbReference type="AlphaFoldDB" id="A0ABD5V977"/>
<keyword evidence="2" id="KW-1185">Reference proteome</keyword>
<organism evidence="1 2">
    <name type="scientific">Halorubellus litoreus</name>
    <dbReference type="NCBI Taxonomy" id="755308"/>
    <lineage>
        <taxon>Archaea</taxon>
        <taxon>Methanobacteriati</taxon>
        <taxon>Methanobacteriota</taxon>
        <taxon>Stenosarchaea group</taxon>
        <taxon>Halobacteria</taxon>
        <taxon>Halobacteriales</taxon>
        <taxon>Halorubellaceae</taxon>
        <taxon>Halorubellus</taxon>
    </lineage>
</organism>
<reference evidence="1 2" key="1">
    <citation type="journal article" date="2019" name="Int. J. Syst. Evol. Microbiol.">
        <title>The Global Catalogue of Microorganisms (GCM) 10K type strain sequencing project: providing services to taxonomists for standard genome sequencing and annotation.</title>
        <authorList>
            <consortium name="The Broad Institute Genomics Platform"/>
            <consortium name="The Broad Institute Genome Sequencing Center for Infectious Disease"/>
            <person name="Wu L."/>
            <person name="Ma J."/>
        </authorList>
    </citation>
    <scope>NUCLEOTIDE SEQUENCE [LARGE SCALE GENOMIC DNA]</scope>
    <source>
        <strain evidence="1 2">GX26</strain>
    </source>
</reference>
<proteinExistence type="predicted"/>
<evidence type="ECO:0000313" key="1">
    <source>
        <dbReference type="EMBL" id="MFC6951937.1"/>
    </source>
</evidence>
<accession>A0ABD5V977</accession>
<comment type="caution">
    <text evidence="1">The sequence shown here is derived from an EMBL/GenBank/DDBJ whole genome shotgun (WGS) entry which is preliminary data.</text>
</comment>